<comment type="similarity">
    <text evidence="7">Belongs to the YfgM family.</text>
</comment>
<proteinExistence type="inferred from homology"/>
<evidence type="ECO:0000256" key="1">
    <source>
        <dbReference type="ARBA" id="ARBA00004401"/>
    </source>
</evidence>
<accession>A0ABQ3BSL2</accession>
<evidence type="ECO:0000256" key="6">
    <source>
        <dbReference type="ARBA" id="ARBA00023186"/>
    </source>
</evidence>
<keyword evidence="6" id="KW-0143">Chaperone</keyword>
<dbReference type="PANTHER" id="PTHR38035">
    <property type="entry name" value="UPF0070 PROTEIN YFGM"/>
    <property type="match status" value="1"/>
</dbReference>
<keyword evidence="4 9" id="KW-1133">Transmembrane helix</keyword>
<dbReference type="Gene3D" id="1.25.40.10">
    <property type="entry name" value="Tetratricopeptide repeat domain"/>
    <property type="match status" value="1"/>
</dbReference>
<dbReference type="RefSeq" id="WP_189447002.1">
    <property type="nucleotide sequence ID" value="NZ_BMXY01000001.1"/>
</dbReference>
<feature type="domain" description="Ancillary SecYEG translocon subunit/Cell division coordinator CpoB TPR" evidence="10">
    <location>
        <begin position="18"/>
        <end position="198"/>
    </location>
</feature>
<evidence type="ECO:0000256" key="7">
    <source>
        <dbReference type="ARBA" id="ARBA00024197"/>
    </source>
</evidence>
<dbReference type="Pfam" id="PF09976">
    <property type="entry name" value="TPR_21"/>
    <property type="match status" value="1"/>
</dbReference>
<evidence type="ECO:0000313" key="12">
    <source>
        <dbReference type="Proteomes" id="UP000643403"/>
    </source>
</evidence>
<comment type="subcellular location">
    <subcellularLocation>
        <location evidence="1">Cell membrane</location>
        <topology evidence="1">Single-pass type II membrane protein</topology>
    </subcellularLocation>
</comment>
<reference evidence="12" key="1">
    <citation type="journal article" date="2019" name="Int. J. Syst. Evol. Microbiol.">
        <title>The Global Catalogue of Microorganisms (GCM) 10K type strain sequencing project: providing services to taxonomists for standard genome sequencing and annotation.</title>
        <authorList>
            <consortium name="The Broad Institute Genomics Platform"/>
            <consortium name="The Broad Institute Genome Sequencing Center for Infectious Disease"/>
            <person name="Wu L."/>
            <person name="Ma J."/>
        </authorList>
    </citation>
    <scope>NUCLEOTIDE SEQUENCE [LARGE SCALE GENOMIC DNA]</scope>
    <source>
        <strain evidence="12">KCTC 22558</strain>
    </source>
</reference>
<organism evidence="11 12">
    <name type="scientific">Cognatilysobacter xinjiangensis</name>
    <dbReference type="NCBI Taxonomy" id="546892"/>
    <lineage>
        <taxon>Bacteria</taxon>
        <taxon>Pseudomonadati</taxon>
        <taxon>Pseudomonadota</taxon>
        <taxon>Gammaproteobacteria</taxon>
        <taxon>Lysobacterales</taxon>
        <taxon>Lysobacteraceae</taxon>
        <taxon>Cognatilysobacter</taxon>
    </lineage>
</organism>
<feature type="transmembrane region" description="Helical" evidence="9">
    <location>
        <begin position="24"/>
        <end position="44"/>
    </location>
</feature>
<protein>
    <recommendedName>
        <fullName evidence="8">Ancillary SecYEG translocon subunit</fullName>
    </recommendedName>
</protein>
<evidence type="ECO:0000313" key="11">
    <source>
        <dbReference type="EMBL" id="GGZ56389.1"/>
    </source>
</evidence>
<dbReference type="InterPro" id="IPR018704">
    <property type="entry name" value="SecYEG/CpoB_TPR"/>
</dbReference>
<keyword evidence="2" id="KW-1003">Cell membrane</keyword>
<sequence>MAIDEILDEHEQSRRVQEWLRRNGAGLIGGVLLGMAAIGGWKWWQQRQAQAHMREADAFQAAVEAVERDGVKAATSVAALPEGVFRSLAALRLAKSQADAKDAAAAIATLQRAMPKDPALRTVFQQRVARLQIDTGKAAEALKLLDGTDGATLDLRGDAQFALGQVDAARESYRKALAATEVGSPQRRLIELKYTQVGGVPAQPQTP</sequence>
<dbReference type="Proteomes" id="UP000643403">
    <property type="component" value="Unassembled WGS sequence"/>
</dbReference>
<dbReference type="InterPro" id="IPR026039">
    <property type="entry name" value="YfgM"/>
</dbReference>
<evidence type="ECO:0000256" key="3">
    <source>
        <dbReference type="ARBA" id="ARBA00022692"/>
    </source>
</evidence>
<gene>
    <name evidence="11" type="ORF">GCM10008101_07260</name>
</gene>
<evidence type="ECO:0000256" key="4">
    <source>
        <dbReference type="ARBA" id="ARBA00022989"/>
    </source>
</evidence>
<keyword evidence="12" id="KW-1185">Reference proteome</keyword>
<evidence type="ECO:0000259" key="10">
    <source>
        <dbReference type="Pfam" id="PF09976"/>
    </source>
</evidence>
<name>A0ABQ3BSL2_9GAMM</name>
<evidence type="ECO:0000256" key="5">
    <source>
        <dbReference type="ARBA" id="ARBA00023136"/>
    </source>
</evidence>
<evidence type="ECO:0000256" key="8">
    <source>
        <dbReference type="ARBA" id="ARBA00024235"/>
    </source>
</evidence>
<dbReference type="PANTHER" id="PTHR38035:SF1">
    <property type="entry name" value="ANCILLARY SECYEG TRANSLOCON SUBUNIT"/>
    <property type="match status" value="1"/>
</dbReference>
<keyword evidence="3 9" id="KW-0812">Transmembrane</keyword>
<dbReference type="InterPro" id="IPR011990">
    <property type="entry name" value="TPR-like_helical_dom_sf"/>
</dbReference>
<dbReference type="EMBL" id="BMXY01000001">
    <property type="protein sequence ID" value="GGZ56389.1"/>
    <property type="molecule type" value="Genomic_DNA"/>
</dbReference>
<evidence type="ECO:0000256" key="2">
    <source>
        <dbReference type="ARBA" id="ARBA00022475"/>
    </source>
</evidence>
<evidence type="ECO:0000256" key="9">
    <source>
        <dbReference type="SAM" id="Phobius"/>
    </source>
</evidence>
<comment type="caution">
    <text evidence="11">The sequence shown here is derived from an EMBL/GenBank/DDBJ whole genome shotgun (WGS) entry which is preliminary data.</text>
</comment>
<dbReference type="SUPFAM" id="SSF48452">
    <property type="entry name" value="TPR-like"/>
    <property type="match status" value="1"/>
</dbReference>
<keyword evidence="5 9" id="KW-0472">Membrane</keyword>